<dbReference type="Proteomes" id="UP000027120">
    <property type="component" value="Unassembled WGS sequence"/>
</dbReference>
<dbReference type="AlphaFoldDB" id="A0A067CYS6"/>
<proteinExistence type="predicted"/>
<feature type="domain" description="Protein kinase" evidence="2">
    <location>
        <begin position="1"/>
        <end position="208"/>
    </location>
</feature>
<dbReference type="PROSITE" id="PS00108">
    <property type="entry name" value="PROTEIN_KINASE_ST"/>
    <property type="match status" value="1"/>
</dbReference>
<evidence type="ECO:0000313" key="3">
    <source>
        <dbReference type="EMBL" id="KDO35854.1"/>
    </source>
</evidence>
<accession>A0A067CYS6</accession>
<organism evidence="3 4">
    <name type="scientific">Citrus sinensis</name>
    <name type="common">Sweet orange</name>
    <name type="synonym">Citrus aurantium var. sinensis</name>
    <dbReference type="NCBI Taxonomy" id="2711"/>
    <lineage>
        <taxon>Eukaryota</taxon>
        <taxon>Viridiplantae</taxon>
        <taxon>Streptophyta</taxon>
        <taxon>Embryophyta</taxon>
        <taxon>Tracheophyta</taxon>
        <taxon>Spermatophyta</taxon>
        <taxon>Magnoliopsida</taxon>
        <taxon>eudicotyledons</taxon>
        <taxon>Gunneridae</taxon>
        <taxon>Pentapetalae</taxon>
        <taxon>rosids</taxon>
        <taxon>malvids</taxon>
        <taxon>Sapindales</taxon>
        <taxon>Rutaceae</taxon>
        <taxon>Aurantioideae</taxon>
        <taxon>Citrus</taxon>
    </lineage>
</organism>
<dbReference type="InterPro" id="IPR051343">
    <property type="entry name" value="G-type_lectin_kinases/EP1-like"/>
</dbReference>
<dbReference type="SMR" id="A0A067CYS6"/>
<dbReference type="Pfam" id="PF00069">
    <property type="entry name" value="Pkinase"/>
    <property type="match status" value="1"/>
</dbReference>
<keyword evidence="1" id="KW-0732">Signal</keyword>
<gene>
    <name evidence="3" type="ORF">CISIN_1g042116mg</name>
</gene>
<dbReference type="EMBL" id="KK797093">
    <property type="protein sequence ID" value="KDO35854.1"/>
    <property type="molecule type" value="Genomic_DNA"/>
</dbReference>
<dbReference type="PANTHER" id="PTHR47976:SF27">
    <property type="entry name" value="RECEPTOR-LIKE SERINE_THREONINE-PROTEIN KINASE"/>
    <property type="match status" value="1"/>
</dbReference>
<name>A0A067CYS6_CITSI</name>
<dbReference type="PROSITE" id="PS50011">
    <property type="entry name" value="PROTEIN_KINASE_DOM"/>
    <property type="match status" value="1"/>
</dbReference>
<dbReference type="InterPro" id="IPR008271">
    <property type="entry name" value="Ser/Thr_kinase_AS"/>
</dbReference>
<evidence type="ECO:0000313" key="4">
    <source>
        <dbReference type="Proteomes" id="UP000027120"/>
    </source>
</evidence>
<dbReference type="SUPFAM" id="SSF56112">
    <property type="entry name" value="Protein kinase-like (PK-like)"/>
    <property type="match status" value="1"/>
</dbReference>
<reference evidence="3 4" key="1">
    <citation type="submission" date="2014-04" db="EMBL/GenBank/DDBJ databases">
        <authorList>
            <consortium name="International Citrus Genome Consortium"/>
            <person name="Gmitter F."/>
            <person name="Chen C."/>
            <person name="Farmerie W."/>
            <person name="Harkins T."/>
            <person name="Desany B."/>
            <person name="Mohiuddin M."/>
            <person name="Kodira C."/>
            <person name="Borodovsky M."/>
            <person name="Lomsadze A."/>
            <person name="Burns P."/>
            <person name="Jenkins J."/>
            <person name="Prochnik S."/>
            <person name="Shu S."/>
            <person name="Chapman J."/>
            <person name="Pitluck S."/>
            <person name="Schmutz J."/>
            <person name="Rokhsar D."/>
        </authorList>
    </citation>
    <scope>NUCLEOTIDE SEQUENCE</scope>
</reference>
<dbReference type="PANTHER" id="PTHR47976">
    <property type="entry name" value="G-TYPE LECTIN S-RECEPTOR-LIKE SERINE/THREONINE-PROTEIN KINASE SD2-5"/>
    <property type="match status" value="1"/>
</dbReference>
<dbReference type="GO" id="GO:0005524">
    <property type="term" value="F:ATP binding"/>
    <property type="evidence" value="ECO:0007669"/>
    <property type="project" value="InterPro"/>
</dbReference>
<protein>
    <recommendedName>
        <fullName evidence="2">Protein kinase domain-containing protein</fullName>
    </recommendedName>
</protein>
<sequence>MKGKGNREIEGERGCEVKGKRKQFGAVVRRRENKEKESNLGLLLILPQPSCNVYLHNECEAPIIHCDIKPHNILMDEFWTAKISDFGLAKLLMPDQTRTFTLIRGTRGYMAPEWSKNTPISMKANVFNYGVVLLEIVCCRRNMEIDPSKPEEIVFINLTYKCFIDREFDKLVHGEEVNKKTLENMIKSVVMMLEGITDISIPPCPTSL</sequence>
<dbReference type="InterPro" id="IPR000719">
    <property type="entry name" value="Prot_kinase_dom"/>
</dbReference>
<keyword evidence="4" id="KW-1185">Reference proteome</keyword>
<dbReference type="Gene3D" id="1.10.510.10">
    <property type="entry name" value="Transferase(Phosphotransferase) domain 1"/>
    <property type="match status" value="1"/>
</dbReference>
<evidence type="ECO:0000256" key="1">
    <source>
        <dbReference type="ARBA" id="ARBA00022729"/>
    </source>
</evidence>
<dbReference type="InterPro" id="IPR011009">
    <property type="entry name" value="Kinase-like_dom_sf"/>
</dbReference>
<evidence type="ECO:0000259" key="2">
    <source>
        <dbReference type="PROSITE" id="PS50011"/>
    </source>
</evidence>
<dbReference type="SMART" id="SM00220">
    <property type="entry name" value="S_TKc"/>
    <property type="match status" value="1"/>
</dbReference>
<dbReference type="GO" id="GO:0004672">
    <property type="term" value="F:protein kinase activity"/>
    <property type="evidence" value="ECO:0007669"/>
    <property type="project" value="InterPro"/>
</dbReference>